<evidence type="ECO:0000313" key="6">
    <source>
        <dbReference type="Proteomes" id="UP000830671"/>
    </source>
</evidence>
<evidence type="ECO:0000256" key="2">
    <source>
        <dbReference type="ARBA" id="ARBA00022801"/>
    </source>
</evidence>
<feature type="domain" description="AB hydrolase-1" evidence="4">
    <location>
        <begin position="45"/>
        <end position="292"/>
    </location>
</feature>
<dbReference type="InterPro" id="IPR050266">
    <property type="entry name" value="AB_hydrolase_sf"/>
</dbReference>
<dbReference type="SUPFAM" id="SSF53474">
    <property type="entry name" value="alpha/beta-Hydrolases"/>
    <property type="match status" value="1"/>
</dbReference>
<proteinExistence type="inferred from homology"/>
<feature type="region of interest" description="Disordered" evidence="3">
    <location>
        <begin position="283"/>
        <end position="310"/>
    </location>
</feature>
<dbReference type="GO" id="GO:0016020">
    <property type="term" value="C:membrane"/>
    <property type="evidence" value="ECO:0007669"/>
    <property type="project" value="TreeGrafter"/>
</dbReference>
<keyword evidence="6" id="KW-1185">Reference proteome</keyword>
<dbReference type="KEGG" id="clup:CLUP02_06992"/>
<dbReference type="GO" id="GO:0008233">
    <property type="term" value="F:peptidase activity"/>
    <property type="evidence" value="ECO:0007669"/>
    <property type="project" value="InterPro"/>
</dbReference>
<dbReference type="PRINTS" id="PR00111">
    <property type="entry name" value="ABHYDROLASE"/>
</dbReference>
<organism evidence="5 6">
    <name type="scientific">Colletotrichum lupini</name>
    <dbReference type="NCBI Taxonomy" id="145971"/>
    <lineage>
        <taxon>Eukaryota</taxon>
        <taxon>Fungi</taxon>
        <taxon>Dikarya</taxon>
        <taxon>Ascomycota</taxon>
        <taxon>Pezizomycotina</taxon>
        <taxon>Sordariomycetes</taxon>
        <taxon>Hypocreomycetidae</taxon>
        <taxon>Glomerellales</taxon>
        <taxon>Glomerellaceae</taxon>
        <taxon>Colletotrichum</taxon>
        <taxon>Colletotrichum acutatum species complex</taxon>
    </lineage>
</organism>
<dbReference type="Pfam" id="PF00561">
    <property type="entry name" value="Abhydrolase_1"/>
    <property type="match status" value="1"/>
</dbReference>
<accession>A0A9Q8SRH3</accession>
<dbReference type="Proteomes" id="UP000830671">
    <property type="component" value="Chromosome 3"/>
</dbReference>
<dbReference type="PANTHER" id="PTHR43798:SF31">
    <property type="entry name" value="AB HYDROLASE SUPERFAMILY PROTEIN YCLE"/>
    <property type="match status" value="1"/>
</dbReference>
<dbReference type="EMBL" id="CP019475">
    <property type="protein sequence ID" value="UQC81506.1"/>
    <property type="molecule type" value="Genomic_DNA"/>
</dbReference>
<dbReference type="InterPro" id="IPR000073">
    <property type="entry name" value="AB_hydrolase_1"/>
</dbReference>
<keyword evidence="2" id="KW-0378">Hydrolase</keyword>
<gene>
    <name evidence="5" type="ORF">CLUP02_06992</name>
</gene>
<name>A0A9Q8SRH3_9PEZI</name>
<dbReference type="PRINTS" id="PR00793">
    <property type="entry name" value="PROAMNOPTASE"/>
</dbReference>
<sequence length="310" mass="34366">MLQETVFSTQRSFVGKNMASLSVVQLSDGAKVQVKLLGDSDENKPLIIVLHGAPGLSDHREPISSFGFLASDFRVLVYDARGSGKSELRPPYTDERWVADVDELRSWAGADKFVLAGGSYGGFVALQYALSYPDRLLALILRDTWACGLLGAFNFIKTILISDRITPDPDRQVRLNSGNIRDNEDFAAAFAEIVEIYKPKDDSTSVGSRDTTFEGNDAHEHLHYETHNFAFSYNLPRLDVRSQLKDITAPTLVATGRHDVVVPVEYGEEISRGIPNSELAIFEKSGHSPPTDEPEAFRETVSNFLSRQLK</sequence>
<dbReference type="PANTHER" id="PTHR43798">
    <property type="entry name" value="MONOACYLGLYCEROL LIPASE"/>
    <property type="match status" value="1"/>
</dbReference>
<comment type="similarity">
    <text evidence="1">Belongs to the peptidase S33 family.</text>
</comment>
<dbReference type="AlphaFoldDB" id="A0A9Q8SRH3"/>
<dbReference type="InterPro" id="IPR002410">
    <property type="entry name" value="Peptidase_S33"/>
</dbReference>
<dbReference type="Gene3D" id="3.40.50.1820">
    <property type="entry name" value="alpha/beta hydrolase"/>
    <property type="match status" value="1"/>
</dbReference>
<evidence type="ECO:0000259" key="4">
    <source>
        <dbReference type="Pfam" id="PF00561"/>
    </source>
</evidence>
<protein>
    <recommendedName>
        <fullName evidence="4">AB hydrolase-1 domain-containing protein</fullName>
    </recommendedName>
</protein>
<dbReference type="GO" id="GO:0006508">
    <property type="term" value="P:proteolysis"/>
    <property type="evidence" value="ECO:0007669"/>
    <property type="project" value="InterPro"/>
</dbReference>
<dbReference type="RefSeq" id="XP_049143132.1">
    <property type="nucleotide sequence ID" value="XM_049285989.1"/>
</dbReference>
<reference evidence="5" key="1">
    <citation type="journal article" date="2021" name="Mol. Plant Microbe Interact.">
        <title>Complete Genome Sequence of the Plant-Pathogenic Fungus Colletotrichum lupini.</title>
        <authorList>
            <person name="Baroncelli R."/>
            <person name="Pensec F."/>
            <person name="Da Lio D."/>
            <person name="Boufleur T."/>
            <person name="Vicente I."/>
            <person name="Sarrocco S."/>
            <person name="Picot A."/>
            <person name="Baraldi E."/>
            <person name="Sukno S."/>
            <person name="Thon M."/>
            <person name="Le Floch G."/>
        </authorList>
    </citation>
    <scope>NUCLEOTIDE SEQUENCE</scope>
    <source>
        <strain evidence="5">IMI 504893</strain>
    </source>
</reference>
<dbReference type="GeneID" id="73340999"/>
<evidence type="ECO:0000256" key="3">
    <source>
        <dbReference type="SAM" id="MobiDB-lite"/>
    </source>
</evidence>
<dbReference type="InterPro" id="IPR029058">
    <property type="entry name" value="AB_hydrolase_fold"/>
</dbReference>
<feature type="compositionally biased region" description="Polar residues" evidence="3">
    <location>
        <begin position="300"/>
        <end position="310"/>
    </location>
</feature>
<evidence type="ECO:0000256" key="1">
    <source>
        <dbReference type="ARBA" id="ARBA00010088"/>
    </source>
</evidence>
<evidence type="ECO:0000313" key="5">
    <source>
        <dbReference type="EMBL" id="UQC81506.1"/>
    </source>
</evidence>